<dbReference type="KEGG" id="mde:109614225"/>
<evidence type="ECO:0000313" key="2">
    <source>
        <dbReference type="RefSeq" id="XP_019895146.1"/>
    </source>
</evidence>
<keyword evidence="1" id="KW-1185">Reference proteome</keyword>
<name>A0A9J7DK21_MUSDO</name>
<dbReference type="VEuPathDB" id="VectorBase:MDOMA2_006989"/>
<protein>
    <submittedName>
        <fullName evidence="2">Uncharacterized protein LOC109614225</fullName>
    </submittedName>
</protein>
<evidence type="ECO:0000313" key="1">
    <source>
        <dbReference type="Proteomes" id="UP001652621"/>
    </source>
</evidence>
<dbReference type="PANTHER" id="PTHR20898:SF0">
    <property type="entry name" value="DAEDALUS ON 3-RELATED"/>
    <property type="match status" value="1"/>
</dbReference>
<dbReference type="SMART" id="SM00697">
    <property type="entry name" value="DM8"/>
    <property type="match status" value="1"/>
</dbReference>
<accession>A0A9J7DK21</accession>
<dbReference type="Pfam" id="PF06477">
    <property type="entry name" value="DUF1091"/>
    <property type="match status" value="1"/>
</dbReference>
<dbReference type="RefSeq" id="XP_019895146.1">
    <property type="nucleotide sequence ID" value="XM_020039587.2"/>
</dbReference>
<proteinExistence type="predicted"/>
<dbReference type="GeneID" id="109614225"/>
<reference evidence="2" key="1">
    <citation type="submission" date="2025-08" db="UniProtKB">
        <authorList>
            <consortium name="RefSeq"/>
        </authorList>
    </citation>
    <scope>IDENTIFICATION</scope>
    <source>
        <strain evidence="2">Aabys</strain>
        <tissue evidence="2">Whole body</tissue>
    </source>
</reference>
<sequence>MLSTSRYAYNMLIEFNRDFPISTNIRLMAMYYGKPNSKAVKLFDVKFNWCDMLQHTVAVPVIKSILVEMTRSSNFPLTCPLKANYTYTIENFIITEEMLPPYAGTCNFSYYMEFITKQGKLISRIDFKGSAELIPKGRKS</sequence>
<dbReference type="OrthoDB" id="7834469at2759"/>
<gene>
    <name evidence="2" type="primary">LOC109614225</name>
</gene>
<dbReference type="Proteomes" id="UP001652621">
    <property type="component" value="Unplaced"/>
</dbReference>
<dbReference type="InterPro" id="IPR010512">
    <property type="entry name" value="DUF1091"/>
</dbReference>
<dbReference type="AlphaFoldDB" id="A0A9J7DK21"/>
<dbReference type="PANTHER" id="PTHR20898">
    <property type="entry name" value="DAEDALUS ON 3-RELATED-RELATED"/>
    <property type="match status" value="1"/>
</dbReference>
<organism evidence="1 2">
    <name type="scientific">Musca domestica</name>
    <name type="common">House fly</name>
    <dbReference type="NCBI Taxonomy" id="7370"/>
    <lineage>
        <taxon>Eukaryota</taxon>
        <taxon>Metazoa</taxon>
        <taxon>Ecdysozoa</taxon>
        <taxon>Arthropoda</taxon>
        <taxon>Hexapoda</taxon>
        <taxon>Insecta</taxon>
        <taxon>Pterygota</taxon>
        <taxon>Neoptera</taxon>
        <taxon>Endopterygota</taxon>
        <taxon>Diptera</taxon>
        <taxon>Brachycera</taxon>
        <taxon>Muscomorpha</taxon>
        <taxon>Muscoidea</taxon>
        <taxon>Muscidae</taxon>
        <taxon>Musca</taxon>
    </lineage>
</organism>